<dbReference type="InterPro" id="IPR051332">
    <property type="entry name" value="Fosfomycin_Res_Enzymes"/>
</dbReference>
<dbReference type="Pfam" id="PF00903">
    <property type="entry name" value="Glyoxalase"/>
    <property type="match status" value="1"/>
</dbReference>
<keyword evidence="2" id="KW-0456">Lyase</keyword>
<feature type="domain" description="VOC" evidence="1">
    <location>
        <begin position="2"/>
        <end position="127"/>
    </location>
</feature>
<name>A0ABV2FEQ7_9STRE</name>
<dbReference type="Gene3D" id="3.10.180.10">
    <property type="entry name" value="2,3-Dihydroxybiphenyl 1,2-Dioxygenase, domain 1"/>
    <property type="match status" value="1"/>
</dbReference>
<dbReference type="GO" id="GO:0004462">
    <property type="term" value="F:lactoylglutathione lyase activity"/>
    <property type="evidence" value="ECO:0007669"/>
    <property type="project" value="UniProtKB-EC"/>
</dbReference>
<dbReference type="InterPro" id="IPR037523">
    <property type="entry name" value="VOC_core"/>
</dbReference>
<dbReference type="RefSeq" id="WP_354363728.1">
    <property type="nucleotide sequence ID" value="NZ_JBEPLO010000001.1"/>
</dbReference>
<evidence type="ECO:0000259" key="1">
    <source>
        <dbReference type="PROSITE" id="PS51819"/>
    </source>
</evidence>
<evidence type="ECO:0000313" key="3">
    <source>
        <dbReference type="Proteomes" id="UP001549122"/>
    </source>
</evidence>
<protein>
    <submittedName>
        <fullName evidence="2">Lactoylglutathione lyase</fullName>
        <ecNumber evidence="2">4.4.1.5</ecNumber>
    </submittedName>
</protein>
<dbReference type="PANTHER" id="PTHR36113">
    <property type="entry name" value="LYASE, PUTATIVE-RELATED-RELATED"/>
    <property type="match status" value="1"/>
</dbReference>
<dbReference type="PROSITE" id="PS51819">
    <property type="entry name" value="VOC"/>
    <property type="match status" value="1"/>
</dbReference>
<dbReference type="EC" id="4.4.1.5" evidence="2"/>
<proteinExistence type="predicted"/>
<accession>A0ABV2FEQ7</accession>
<dbReference type="EMBL" id="JBEPLO010000001">
    <property type="protein sequence ID" value="MET3557048.1"/>
    <property type="molecule type" value="Genomic_DNA"/>
</dbReference>
<reference evidence="2 3" key="1">
    <citation type="submission" date="2024-06" db="EMBL/GenBank/DDBJ databases">
        <title>Genomic Encyclopedia of Type Strains, Phase IV (KMG-IV): sequencing the most valuable type-strain genomes for metagenomic binning, comparative biology and taxonomic classification.</title>
        <authorList>
            <person name="Goeker M."/>
        </authorList>
    </citation>
    <scope>NUCLEOTIDE SEQUENCE [LARGE SCALE GENOMIC DNA]</scope>
    <source>
        <strain evidence="2 3">DSM 28303</strain>
    </source>
</reference>
<comment type="caution">
    <text evidence="2">The sequence shown here is derived from an EMBL/GenBank/DDBJ whole genome shotgun (WGS) entry which is preliminary data.</text>
</comment>
<dbReference type="InterPro" id="IPR004360">
    <property type="entry name" value="Glyas_Fos-R_dOase_dom"/>
</dbReference>
<gene>
    <name evidence="2" type="ORF">ABID29_000157</name>
</gene>
<sequence>MRLEHAALYVIELERAKTFFETYFGAVSGELYHNPKTTFKSYFLSFSEGARLEIMTRDDLVDLPRELTRIGYAHLAFSLGSKEAVDALTERLIKDGYTHISGPRTTGDGYYESCMLDAEGNQLELTV</sequence>
<dbReference type="Proteomes" id="UP001549122">
    <property type="component" value="Unassembled WGS sequence"/>
</dbReference>
<dbReference type="PANTHER" id="PTHR36113:SF1">
    <property type="entry name" value="GLYOXALASE_BLEOMYCIN RESISTANCE PROTEIN_DIOXYGENASE"/>
    <property type="match status" value="1"/>
</dbReference>
<organism evidence="2 3">
    <name type="scientific">Streptococcus rupicaprae</name>
    <dbReference type="NCBI Taxonomy" id="759619"/>
    <lineage>
        <taxon>Bacteria</taxon>
        <taxon>Bacillati</taxon>
        <taxon>Bacillota</taxon>
        <taxon>Bacilli</taxon>
        <taxon>Lactobacillales</taxon>
        <taxon>Streptococcaceae</taxon>
        <taxon>Streptococcus</taxon>
    </lineage>
</organism>
<keyword evidence="3" id="KW-1185">Reference proteome</keyword>
<dbReference type="InterPro" id="IPR029068">
    <property type="entry name" value="Glyas_Bleomycin-R_OHBP_Dase"/>
</dbReference>
<evidence type="ECO:0000313" key="2">
    <source>
        <dbReference type="EMBL" id="MET3557048.1"/>
    </source>
</evidence>
<dbReference type="SUPFAM" id="SSF54593">
    <property type="entry name" value="Glyoxalase/Bleomycin resistance protein/Dihydroxybiphenyl dioxygenase"/>
    <property type="match status" value="1"/>
</dbReference>